<dbReference type="AlphaFoldDB" id="A0A1S1NRP8"/>
<dbReference type="GO" id="GO:0005829">
    <property type="term" value="C:cytosol"/>
    <property type="evidence" value="ECO:0007669"/>
    <property type="project" value="TreeGrafter"/>
</dbReference>
<dbReference type="CDD" id="cd00093">
    <property type="entry name" value="HTH_XRE"/>
    <property type="match status" value="1"/>
</dbReference>
<dbReference type="STRING" id="657387.BH688_04310"/>
<dbReference type="InterPro" id="IPR013096">
    <property type="entry name" value="Cupin_2"/>
</dbReference>
<dbReference type="SUPFAM" id="SSF47413">
    <property type="entry name" value="lambda repressor-like DNA-binding domains"/>
    <property type="match status" value="1"/>
</dbReference>
<name>A0A1S1NRP8_9GAMM</name>
<reference evidence="3 4" key="1">
    <citation type="submission" date="2019-08" db="EMBL/GenBank/DDBJ databases">
        <title>Complete genome sequence of Kushneria sp. YCWA18, a halophilic phosphate-solubilizing bacterium isolated from Daqiao saltern in China.</title>
        <authorList>
            <person name="Du G.-X."/>
            <person name="Qu L.-Y."/>
        </authorList>
    </citation>
    <scope>NUCLEOTIDE SEQUENCE [LARGE SCALE GENOMIC DNA]</scope>
    <source>
        <strain evidence="3 4">YCWA18</strain>
    </source>
</reference>
<evidence type="ECO:0000256" key="2">
    <source>
        <dbReference type="SAM" id="MobiDB-lite"/>
    </source>
</evidence>
<feature type="region of interest" description="Disordered" evidence="2">
    <location>
        <begin position="85"/>
        <end position="110"/>
    </location>
</feature>
<evidence type="ECO:0000313" key="3">
    <source>
        <dbReference type="EMBL" id="QEL11086.1"/>
    </source>
</evidence>
<sequence length="208" mass="23375">MSDTNESTSSSDLMAHPKDLVEPLQLGERLRAFRLARRWTLEDVRQRTGVARSTLSKIENDQLSPTFTVVQKLVTGLGINLPQLLRQPLSPPRNAGRRELNRAGDGHRHPTPTYEHELLASRIQHKHMVPFKTVVRARDIKEFPDWVRHGGEEFLLVLEGAILLYCEGEEPLQLECGDSLYFDSSMGHAKVSISPEDAVVLSVCTDAD</sequence>
<dbReference type="GO" id="GO:0003677">
    <property type="term" value="F:DNA binding"/>
    <property type="evidence" value="ECO:0007669"/>
    <property type="project" value="UniProtKB-KW"/>
</dbReference>
<dbReference type="InterPro" id="IPR014710">
    <property type="entry name" value="RmlC-like_jellyroll"/>
</dbReference>
<dbReference type="EMBL" id="CP043420">
    <property type="protein sequence ID" value="QEL11086.1"/>
    <property type="molecule type" value="Genomic_DNA"/>
</dbReference>
<protein>
    <submittedName>
        <fullName evidence="3">Helix-turn-helix transcriptional regulator</fullName>
    </submittedName>
</protein>
<dbReference type="PANTHER" id="PTHR46797">
    <property type="entry name" value="HTH-TYPE TRANSCRIPTIONAL REGULATOR"/>
    <property type="match status" value="1"/>
</dbReference>
<keyword evidence="4" id="KW-1185">Reference proteome</keyword>
<dbReference type="Pfam" id="PF07883">
    <property type="entry name" value="Cupin_2"/>
    <property type="match status" value="1"/>
</dbReference>
<keyword evidence="1" id="KW-0238">DNA-binding</keyword>
<feature type="compositionally biased region" description="Basic and acidic residues" evidence="2">
    <location>
        <begin position="96"/>
        <end position="110"/>
    </location>
</feature>
<dbReference type="RefSeq" id="WP_070977446.1">
    <property type="nucleotide sequence ID" value="NZ_CP043420.1"/>
</dbReference>
<dbReference type="OrthoDB" id="9805356at2"/>
<dbReference type="PANTHER" id="PTHR46797:SF20">
    <property type="entry name" value="BLR4304 PROTEIN"/>
    <property type="match status" value="1"/>
</dbReference>
<dbReference type="PROSITE" id="PS50943">
    <property type="entry name" value="HTH_CROC1"/>
    <property type="match status" value="1"/>
</dbReference>
<dbReference type="Gene3D" id="1.10.260.40">
    <property type="entry name" value="lambda repressor-like DNA-binding domains"/>
    <property type="match status" value="1"/>
</dbReference>
<dbReference type="Gene3D" id="2.60.120.10">
    <property type="entry name" value="Jelly Rolls"/>
    <property type="match status" value="1"/>
</dbReference>
<dbReference type="Proteomes" id="UP000322553">
    <property type="component" value="Chromosome"/>
</dbReference>
<evidence type="ECO:0000313" key="4">
    <source>
        <dbReference type="Proteomes" id="UP000322553"/>
    </source>
</evidence>
<dbReference type="KEGG" id="kuy:FY550_08055"/>
<dbReference type="CDD" id="cd02209">
    <property type="entry name" value="cupin_XRE_C"/>
    <property type="match status" value="1"/>
</dbReference>
<proteinExistence type="predicted"/>
<dbReference type="InterPro" id="IPR010982">
    <property type="entry name" value="Lambda_DNA-bd_dom_sf"/>
</dbReference>
<dbReference type="Pfam" id="PF13560">
    <property type="entry name" value="HTH_31"/>
    <property type="match status" value="1"/>
</dbReference>
<dbReference type="InterPro" id="IPR050807">
    <property type="entry name" value="TransReg_Diox_bact_type"/>
</dbReference>
<gene>
    <name evidence="3" type="ORF">FY550_08055</name>
</gene>
<organism evidence="3 4">
    <name type="scientific">Kushneria phosphatilytica</name>
    <dbReference type="NCBI Taxonomy" id="657387"/>
    <lineage>
        <taxon>Bacteria</taxon>
        <taxon>Pseudomonadati</taxon>
        <taxon>Pseudomonadota</taxon>
        <taxon>Gammaproteobacteria</taxon>
        <taxon>Oceanospirillales</taxon>
        <taxon>Halomonadaceae</taxon>
        <taxon>Kushneria</taxon>
    </lineage>
</organism>
<evidence type="ECO:0000256" key="1">
    <source>
        <dbReference type="ARBA" id="ARBA00023125"/>
    </source>
</evidence>
<dbReference type="SMART" id="SM00530">
    <property type="entry name" value="HTH_XRE"/>
    <property type="match status" value="1"/>
</dbReference>
<dbReference type="GO" id="GO:0003700">
    <property type="term" value="F:DNA-binding transcription factor activity"/>
    <property type="evidence" value="ECO:0007669"/>
    <property type="project" value="TreeGrafter"/>
</dbReference>
<dbReference type="InterPro" id="IPR001387">
    <property type="entry name" value="Cro/C1-type_HTH"/>
</dbReference>
<dbReference type="InterPro" id="IPR011051">
    <property type="entry name" value="RmlC_Cupin_sf"/>
</dbReference>
<accession>A0A1S1NRP8</accession>
<dbReference type="SUPFAM" id="SSF51182">
    <property type="entry name" value="RmlC-like cupins"/>
    <property type="match status" value="1"/>
</dbReference>